<gene>
    <name evidence="2" type="ORF">CR492_01145</name>
</gene>
<dbReference type="EMBL" id="PDZR01000001">
    <property type="protein sequence ID" value="PNG27557.1"/>
    <property type="molecule type" value="Genomic_DNA"/>
</dbReference>
<feature type="compositionally biased region" description="Polar residues" evidence="1">
    <location>
        <begin position="1"/>
        <end position="12"/>
    </location>
</feature>
<evidence type="ECO:0000256" key="1">
    <source>
        <dbReference type="SAM" id="MobiDB-lite"/>
    </source>
</evidence>
<dbReference type="RefSeq" id="WP_102841867.1">
    <property type="nucleotide sequence ID" value="NZ_PDZR01000001.1"/>
</dbReference>
<reference evidence="2 3" key="1">
    <citation type="submission" date="2017-10" db="EMBL/GenBank/DDBJ databases">
        <title>Genome announcement of Methylocella silvestris TVC from permafrost.</title>
        <authorList>
            <person name="Wang J."/>
            <person name="Geng K."/>
            <person name="Ul-Haque F."/>
            <person name="Crombie A.T."/>
            <person name="Street L.E."/>
            <person name="Wookey P.A."/>
            <person name="Murrell J.C."/>
            <person name="Pratscher J."/>
        </authorList>
    </citation>
    <scope>NUCLEOTIDE SEQUENCE [LARGE SCALE GENOMIC DNA]</scope>
    <source>
        <strain evidence="2 3">TVC</strain>
    </source>
</reference>
<name>A0A2J7TLF6_METSI</name>
<dbReference type="Proteomes" id="UP000236286">
    <property type="component" value="Unassembled WGS sequence"/>
</dbReference>
<accession>A0A2J7TLF6</accession>
<evidence type="ECO:0000313" key="3">
    <source>
        <dbReference type="Proteomes" id="UP000236286"/>
    </source>
</evidence>
<evidence type="ECO:0000313" key="2">
    <source>
        <dbReference type="EMBL" id="PNG27557.1"/>
    </source>
</evidence>
<dbReference type="AlphaFoldDB" id="A0A2J7TLF6"/>
<feature type="region of interest" description="Disordered" evidence="1">
    <location>
        <begin position="1"/>
        <end position="22"/>
    </location>
</feature>
<organism evidence="2 3">
    <name type="scientific">Methylocella silvestris</name>
    <dbReference type="NCBI Taxonomy" id="199596"/>
    <lineage>
        <taxon>Bacteria</taxon>
        <taxon>Pseudomonadati</taxon>
        <taxon>Pseudomonadota</taxon>
        <taxon>Alphaproteobacteria</taxon>
        <taxon>Hyphomicrobiales</taxon>
        <taxon>Beijerinckiaceae</taxon>
        <taxon>Methylocella</taxon>
    </lineage>
</organism>
<proteinExistence type="predicted"/>
<sequence length="80" mass="8439">MDSARQTISTEAGATRKATASVRGLRKGDRYGQFGERPLAELRADGRGCGVIEAQVSFPLSSAAARRHGAEAHPALQVFA</sequence>
<protein>
    <submittedName>
        <fullName evidence="2">Uncharacterized protein</fullName>
    </submittedName>
</protein>
<comment type="caution">
    <text evidence="2">The sequence shown here is derived from an EMBL/GenBank/DDBJ whole genome shotgun (WGS) entry which is preliminary data.</text>
</comment>